<evidence type="ECO:0000256" key="1">
    <source>
        <dbReference type="ARBA" id="ARBA00023015"/>
    </source>
</evidence>
<dbReference type="KEGG" id="pvo:PVOR_26298"/>
<sequence>MIMTPLRKPFKGDPLFPMELVYRTTKSPEVELPHHLHDLYELVYVYQGKGTFFIENKLMEKKAGDLFIIPGNTIHSSFPDPDDPIISSALFFAPSLVLGANGSDLQYAILSCFDVAQKSGSYRHELPKSNQQYIEGMLKRISEETRLAQLGFREALVLLLRSLLLHINRYISTLSAEQPAHSQIGPSWLRNSIQWIHEHLDQPIGLATLSAHASVDPAHFSRMFKKYTGLHVTGYINAKRIARAKELLLHHEKSIGQIAEICGYDTLTHFHRNFKTLTGMTPGAYRKQVIDS</sequence>
<feature type="domain" description="HTH araC/xylS-type" evidence="4">
    <location>
        <begin position="190"/>
        <end position="288"/>
    </location>
</feature>
<dbReference type="AlphaFoldDB" id="A0A2R9SP37"/>
<dbReference type="InterPro" id="IPR018060">
    <property type="entry name" value="HTH_AraC"/>
</dbReference>
<dbReference type="Gene3D" id="1.10.10.60">
    <property type="entry name" value="Homeodomain-like"/>
    <property type="match status" value="2"/>
</dbReference>
<dbReference type="EMBL" id="ADHJ01000043">
    <property type="protein sequence ID" value="EFU39116.1"/>
    <property type="molecule type" value="Genomic_DNA"/>
</dbReference>
<evidence type="ECO:0000256" key="2">
    <source>
        <dbReference type="ARBA" id="ARBA00023125"/>
    </source>
</evidence>
<dbReference type="InterPro" id="IPR037923">
    <property type="entry name" value="HTH-like"/>
</dbReference>
<dbReference type="SMART" id="SM00342">
    <property type="entry name" value="HTH_ARAC"/>
    <property type="match status" value="1"/>
</dbReference>
<dbReference type="GO" id="GO:0043565">
    <property type="term" value="F:sequence-specific DNA binding"/>
    <property type="evidence" value="ECO:0007669"/>
    <property type="project" value="InterPro"/>
</dbReference>
<dbReference type="InterPro" id="IPR018062">
    <property type="entry name" value="HTH_AraC-typ_CS"/>
</dbReference>
<dbReference type="PANTHER" id="PTHR43280">
    <property type="entry name" value="ARAC-FAMILY TRANSCRIPTIONAL REGULATOR"/>
    <property type="match status" value="1"/>
</dbReference>
<evidence type="ECO:0000259" key="4">
    <source>
        <dbReference type="PROSITE" id="PS01124"/>
    </source>
</evidence>
<protein>
    <submittedName>
        <fullName evidence="5">Transcriptional regulator, AraC family protein</fullName>
    </submittedName>
</protein>
<evidence type="ECO:0000313" key="5">
    <source>
        <dbReference type="EMBL" id="EFU39116.1"/>
    </source>
</evidence>
<accession>A0A2R9SP37</accession>
<keyword evidence="6" id="KW-1185">Reference proteome</keyword>
<keyword evidence="2" id="KW-0238">DNA-binding</keyword>
<dbReference type="GO" id="GO:0003700">
    <property type="term" value="F:DNA-binding transcription factor activity"/>
    <property type="evidence" value="ECO:0007669"/>
    <property type="project" value="InterPro"/>
</dbReference>
<dbReference type="InterPro" id="IPR014710">
    <property type="entry name" value="RmlC-like_jellyroll"/>
</dbReference>
<dbReference type="Pfam" id="PF12833">
    <property type="entry name" value="HTH_18"/>
    <property type="match status" value="1"/>
</dbReference>
<proteinExistence type="predicted"/>
<evidence type="ECO:0000313" key="6">
    <source>
        <dbReference type="Proteomes" id="UP000003094"/>
    </source>
</evidence>
<dbReference type="SUPFAM" id="SSF51215">
    <property type="entry name" value="Regulatory protein AraC"/>
    <property type="match status" value="1"/>
</dbReference>
<dbReference type="SUPFAM" id="SSF46689">
    <property type="entry name" value="Homeodomain-like"/>
    <property type="match status" value="2"/>
</dbReference>
<gene>
    <name evidence="5" type="ORF">PVOR_26298</name>
</gene>
<dbReference type="Pfam" id="PF02311">
    <property type="entry name" value="AraC_binding"/>
    <property type="match status" value="1"/>
</dbReference>
<keyword evidence="3" id="KW-0804">Transcription</keyword>
<evidence type="ECO:0000256" key="3">
    <source>
        <dbReference type="ARBA" id="ARBA00023163"/>
    </source>
</evidence>
<comment type="caution">
    <text evidence="5">The sequence shown here is derived from an EMBL/GenBank/DDBJ whole genome shotgun (WGS) entry which is preliminary data.</text>
</comment>
<reference evidence="5 6" key="1">
    <citation type="journal article" date="2010" name="BMC Genomics">
        <title>Genome sequence of the pattern forming Paenibacillus vortex bacterium reveals potential for thriving in complex environments.</title>
        <authorList>
            <person name="Sirota-Madi A."/>
            <person name="Olender T."/>
            <person name="Helman Y."/>
            <person name="Ingham C."/>
            <person name="Brainis I."/>
            <person name="Roth D."/>
            <person name="Hagi E."/>
            <person name="Brodsky L."/>
            <person name="Leshkowitz D."/>
            <person name="Galatenko V."/>
            <person name="Nikolaev V."/>
            <person name="Mugasimangalam R.C."/>
            <person name="Bransburg-Zabary S."/>
            <person name="Gutnick D.L."/>
            <person name="Lancet D."/>
            <person name="Ben-Jacob E."/>
        </authorList>
    </citation>
    <scope>NUCLEOTIDE SEQUENCE [LARGE SCALE GENOMIC DNA]</scope>
    <source>
        <strain evidence="5 6">V453</strain>
    </source>
</reference>
<dbReference type="Proteomes" id="UP000003094">
    <property type="component" value="Unassembled WGS sequence"/>
</dbReference>
<dbReference type="PANTHER" id="PTHR43280:SF28">
    <property type="entry name" value="HTH-TYPE TRANSCRIPTIONAL ACTIVATOR RHAS"/>
    <property type="match status" value="1"/>
</dbReference>
<keyword evidence="1" id="KW-0805">Transcription regulation</keyword>
<dbReference type="PROSITE" id="PS00041">
    <property type="entry name" value="HTH_ARAC_FAMILY_1"/>
    <property type="match status" value="1"/>
</dbReference>
<organism evidence="5 6">
    <name type="scientific">Paenibacillus vortex V453</name>
    <dbReference type="NCBI Taxonomy" id="715225"/>
    <lineage>
        <taxon>Bacteria</taxon>
        <taxon>Bacillati</taxon>
        <taxon>Bacillota</taxon>
        <taxon>Bacilli</taxon>
        <taxon>Bacillales</taxon>
        <taxon>Paenibacillaceae</taxon>
        <taxon>Paenibacillus</taxon>
    </lineage>
</organism>
<dbReference type="InterPro" id="IPR003313">
    <property type="entry name" value="AraC-bd"/>
</dbReference>
<dbReference type="Gene3D" id="2.60.120.10">
    <property type="entry name" value="Jelly Rolls"/>
    <property type="match status" value="1"/>
</dbReference>
<dbReference type="PROSITE" id="PS01124">
    <property type="entry name" value="HTH_ARAC_FAMILY_2"/>
    <property type="match status" value="1"/>
</dbReference>
<name>A0A2R9SP37_9BACL</name>
<dbReference type="InterPro" id="IPR009057">
    <property type="entry name" value="Homeodomain-like_sf"/>
</dbReference>